<dbReference type="Proteomes" id="UP000424752">
    <property type="component" value="Chromosome"/>
</dbReference>
<keyword evidence="1" id="KW-0732">Signal</keyword>
<dbReference type="KEGG" id="erwi:GN242_16415"/>
<evidence type="ECO:0000313" key="4">
    <source>
        <dbReference type="Proteomes" id="UP000424752"/>
    </source>
</evidence>
<reference evidence="3 4" key="2">
    <citation type="submission" date="2019-12" db="EMBL/GenBank/DDBJ databases">
        <title>Erwinia sp. nov., isolated from droppings of birds in the Qinghai-Tiebt plateau of China.</title>
        <authorList>
            <person name="Ge Y."/>
        </authorList>
    </citation>
    <scope>NUCLEOTIDE SEQUENCE [LARGE SCALE GENOMIC DNA]</scope>
    <source>
        <strain evidence="3 4">J780</strain>
    </source>
</reference>
<reference evidence="2 5" key="1">
    <citation type="submission" date="2019-11" db="EMBL/GenBank/DDBJ databases">
        <title>Erwinia sp. nov., isolated from feces of birds in Tibet plateau of China.</title>
        <authorList>
            <person name="Ge Y."/>
        </authorList>
    </citation>
    <scope>NUCLEOTIDE SEQUENCE [LARGE SCALE GENOMIC DNA]</scope>
    <source>
        <strain evidence="2 5">J316</strain>
    </source>
</reference>
<evidence type="ECO:0000313" key="3">
    <source>
        <dbReference type="EMBL" id="QGU88710.1"/>
    </source>
</evidence>
<accession>A0A6L6GNK4</accession>
<protein>
    <recommendedName>
        <fullName evidence="6">DUF799 domain-containing protein</fullName>
    </recommendedName>
</protein>
<accession>A0A6I6F4A0</accession>
<dbReference type="Proteomes" id="UP000480164">
    <property type="component" value="Unassembled WGS sequence"/>
</dbReference>
<proteinExistence type="predicted"/>
<feature type="signal peptide" evidence="1">
    <location>
        <begin position="1"/>
        <end position="21"/>
    </location>
</feature>
<gene>
    <name evidence="2" type="ORF">GK011_09405</name>
    <name evidence="3" type="ORF">GN242_16415</name>
</gene>
<dbReference type="RefSeq" id="WP_154752416.1">
    <property type="nucleotide sequence ID" value="NZ_CP046509.1"/>
</dbReference>
<evidence type="ECO:0008006" key="6">
    <source>
        <dbReference type="Google" id="ProtNLM"/>
    </source>
</evidence>
<dbReference type="EMBL" id="CP046509">
    <property type="protein sequence ID" value="QGU88710.1"/>
    <property type="molecule type" value="Genomic_DNA"/>
</dbReference>
<dbReference type="Gene3D" id="3.40.50.10610">
    <property type="entry name" value="ABC-type transport auxiliary lipoprotein component"/>
    <property type="match status" value="1"/>
</dbReference>
<dbReference type="AlphaFoldDB" id="A0A6I6F4A0"/>
<sequence length="215" mass="22407">MKLSALIAVASVLILSGCAKQQPYDYSAFRASKPASIVVLPAKNSSPDINAAHSLVSTIAAPLAESGYYVFPVAVVDKTFEQNGLSSAADAQGVSTARLREIFNADAALYIDVETYGTKYMVLDSVTEVSATARLVDLRSGKQIWSGKGYASDAQDSNNNGLVGMLITAAVKQISNNITDKSHDIAAIAGASMLTADGRNGSILPGPRAKVNSAH</sequence>
<name>A0A6I6F4A0_9GAMM</name>
<evidence type="ECO:0000313" key="2">
    <source>
        <dbReference type="EMBL" id="MTD27155.1"/>
    </source>
</evidence>
<dbReference type="PROSITE" id="PS51257">
    <property type="entry name" value="PROKAR_LIPOPROTEIN"/>
    <property type="match status" value="1"/>
</dbReference>
<evidence type="ECO:0000313" key="5">
    <source>
        <dbReference type="Proteomes" id="UP000480164"/>
    </source>
</evidence>
<dbReference type="Pfam" id="PF05643">
    <property type="entry name" value="GNA1162-like"/>
    <property type="match status" value="1"/>
</dbReference>
<feature type="chain" id="PRO_5044633592" description="DUF799 domain-containing protein" evidence="1">
    <location>
        <begin position="22"/>
        <end position="215"/>
    </location>
</feature>
<organism evidence="3 4">
    <name type="scientific">Erwinia sorbitola</name>
    <dbReference type="NCBI Taxonomy" id="2681984"/>
    <lineage>
        <taxon>Bacteria</taxon>
        <taxon>Pseudomonadati</taxon>
        <taxon>Pseudomonadota</taxon>
        <taxon>Gammaproteobacteria</taxon>
        <taxon>Enterobacterales</taxon>
        <taxon>Erwiniaceae</taxon>
        <taxon>Erwinia</taxon>
    </lineage>
</organism>
<keyword evidence="5" id="KW-1185">Reference proteome</keyword>
<evidence type="ECO:0000256" key="1">
    <source>
        <dbReference type="SAM" id="SignalP"/>
    </source>
</evidence>
<dbReference type="EMBL" id="WLZX01000002">
    <property type="protein sequence ID" value="MTD27155.1"/>
    <property type="molecule type" value="Genomic_DNA"/>
</dbReference>
<dbReference type="InterPro" id="IPR008517">
    <property type="entry name" value="GNA1162-like"/>
</dbReference>